<gene>
    <name evidence="2" type="ORF">D0Z07_0386</name>
</gene>
<dbReference type="AlphaFoldDB" id="A0A9P6VST5"/>
<name>A0A9P6VST5_9HELO</name>
<keyword evidence="3" id="KW-1185">Reference proteome</keyword>
<dbReference type="Proteomes" id="UP000785200">
    <property type="component" value="Unassembled WGS sequence"/>
</dbReference>
<accession>A0A9P6VST5</accession>
<dbReference type="OrthoDB" id="288942at2759"/>
<feature type="compositionally biased region" description="Low complexity" evidence="1">
    <location>
        <begin position="12"/>
        <end position="29"/>
    </location>
</feature>
<protein>
    <submittedName>
        <fullName evidence="2">Uncharacterized protein</fullName>
    </submittedName>
</protein>
<comment type="caution">
    <text evidence="2">The sequence shown here is derived from an EMBL/GenBank/DDBJ whole genome shotgun (WGS) entry which is preliminary data.</text>
</comment>
<dbReference type="PANTHER" id="PTHR38790:SF4">
    <property type="entry name" value="2EXR DOMAIN-CONTAINING PROTEIN"/>
    <property type="match status" value="1"/>
</dbReference>
<dbReference type="PANTHER" id="PTHR38790">
    <property type="entry name" value="2EXR DOMAIN-CONTAINING PROTEIN-RELATED"/>
    <property type="match status" value="1"/>
</dbReference>
<proteinExistence type="predicted"/>
<dbReference type="EMBL" id="VNKQ01000002">
    <property type="protein sequence ID" value="KAG0652957.1"/>
    <property type="molecule type" value="Genomic_DNA"/>
</dbReference>
<sequence>MDNSSRSANRVGNNRRPFGLGRGGRPNPFMSNQASASSPLLNFPALEVSPSEVTPLVSKLSTPVFTTTSPLHTREMVVNPQSASPLYDGHLPPEIRDHIFKYALEEYTKTGKESQYRPSTHYTRPGYTGKRAVTIPLLLTCRKTYLETYHLPPQKKEHVFWHERWPPHQNRYVYHADGQEGGYFSLFAPWQQQLVKEVHFFTQLYWLEDGAFCQLTKKAFMQGVEKVKITIRRGDWWHNEHNAPLGINPQRGDSDAAQMDRDWEATRRGEVIPWKEGGWGTAFANLASLQELEMEFETSEDKLKELEKIVEIAKTWKFPLKDGKVLTRRHSDL</sequence>
<organism evidence="2 3">
    <name type="scientific">Hyphodiscus hymeniophilus</name>
    <dbReference type="NCBI Taxonomy" id="353542"/>
    <lineage>
        <taxon>Eukaryota</taxon>
        <taxon>Fungi</taxon>
        <taxon>Dikarya</taxon>
        <taxon>Ascomycota</taxon>
        <taxon>Pezizomycotina</taxon>
        <taxon>Leotiomycetes</taxon>
        <taxon>Helotiales</taxon>
        <taxon>Hyphodiscaceae</taxon>
        <taxon>Hyphodiscus</taxon>
    </lineage>
</organism>
<reference evidence="2" key="1">
    <citation type="submission" date="2019-07" db="EMBL/GenBank/DDBJ databases">
        <title>Hyphodiscus hymeniophilus genome sequencing and assembly.</title>
        <authorList>
            <person name="Kramer G."/>
            <person name="Nodwell J."/>
        </authorList>
    </citation>
    <scope>NUCLEOTIDE SEQUENCE</scope>
    <source>
        <strain evidence="2">ATCC 34498</strain>
    </source>
</reference>
<evidence type="ECO:0000256" key="1">
    <source>
        <dbReference type="SAM" id="MobiDB-lite"/>
    </source>
</evidence>
<evidence type="ECO:0000313" key="2">
    <source>
        <dbReference type="EMBL" id="KAG0652957.1"/>
    </source>
</evidence>
<evidence type="ECO:0000313" key="3">
    <source>
        <dbReference type="Proteomes" id="UP000785200"/>
    </source>
</evidence>
<feature type="compositionally biased region" description="Polar residues" evidence="1">
    <location>
        <begin position="1"/>
        <end position="11"/>
    </location>
</feature>
<feature type="region of interest" description="Disordered" evidence="1">
    <location>
        <begin position="1"/>
        <end position="35"/>
    </location>
</feature>